<dbReference type="InterPro" id="IPR001313">
    <property type="entry name" value="Pumilio_RNA-bd_rpt"/>
</dbReference>
<dbReference type="SUPFAM" id="SSF48371">
    <property type="entry name" value="ARM repeat"/>
    <property type="match status" value="1"/>
</dbReference>
<evidence type="ECO:0000259" key="7">
    <source>
        <dbReference type="PROSITE" id="PS50303"/>
    </source>
</evidence>
<evidence type="ECO:0000256" key="4">
    <source>
        <dbReference type="ARBA" id="ARBA00058490"/>
    </source>
</evidence>
<feature type="region of interest" description="Disordered" evidence="6">
    <location>
        <begin position="126"/>
        <end position="157"/>
    </location>
</feature>
<dbReference type="Gene3D" id="1.25.10.10">
    <property type="entry name" value="Leucine-rich Repeat Variant"/>
    <property type="match status" value="1"/>
</dbReference>
<dbReference type="InterPro" id="IPR033133">
    <property type="entry name" value="PUM-HD"/>
</dbReference>
<evidence type="ECO:0000256" key="3">
    <source>
        <dbReference type="ARBA" id="ARBA00022884"/>
    </source>
</evidence>
<dbReference type="GO" id="GO:0006417">
    <property type="term" value="P:regulation of translation"/>
    <property type="evidence" value="ECO:0007669"/>
    <property type="project" value="UniProtKB-KW"/>
</dbReference>
<feature type="repeat" description="Pumilio" evidence="5">
    <location>
        <begin position="972"/>
        <end position="1007"/>
    </location>
</feature>
<feature type="repeat" description="Pumilio" evidence="5">
    <location>
        <begin position="863"/>
        <end position="899"/>
    </location>
</feature>
<dbReference type="Pfam" id="PF00806">
    <property type="entry name" value="PUF"/>
    <property type="match status" value="8"/>
</dbReference>
<comment type="function">
    <text evidence="4">Sequence-specific RNA-binding protein that regulates translation and mRNA stability by binding the 3'-UTR of target mRNAs.</text>
</comment>
<feature type="repeat" description="Pumilio" evidence="5">
    <location>
        <begin position="788"/>
        <end position="823"/>
    </location>
</feature>
<evidence type="ECO:0000256" key="1">
    <source>
        <dbReference type="ARBA" id="ARBA00022737"/>
    </source>
</evidence>
<evidence type="ECO:0000256" key="5">
    <source>
        <dbReference type="PROSITE-ProRule" id="PRU00317"/>
    </source>
</evidence>
<keyword evidence="2" id="KW-0810">Translation regulation</keyword>
<proteinExistence type="predicted"/>
<protein>
    <recommendedName>
        <fullName evidence="7">PUM-HD domain-containing protein</fullName>
    </recommendedName>
</protein>
<dbReference type="GO" id="GO:0010608">
    <property type="term" value="P:post-transcriptional regulation of gene expression"/>
    <property type="evidence" value="ECO:0000318"/>
    <property type="project" value="GO_Central"/>
</dbReference>
<feature type="repeat" description="Pumilio" evidence="5">
    <location>
        <begin position="1008"/>
        <end position="1046"/>
    </location>
</feature>
<sequence length="1128" mass="125269">MERSTPVRKPRTSTADLLTWSENPPADSPSVGSAPRSAARSHQPSDGISKVVFGGQVTDEEFESLNRRKPCSGYKMKEMTGSRIFAANGEDDTSESGGGNPTPNNRTGLRMYQQALSGISHISFGEEEGVSPKKPTTLPEVAKQRELSGTLESEAEREARLKKQLSDAKCKELSGHDIFAPPPEILPRPTTVRALALKESIHLGEPAPRDPAGGQMSNEESGMKTAKKIYNQKFNELSGNDIFKGDVPPSSTEKPLSVAKLREMSGNDIFADGKVEQRDYLGGVRKPPGGESSIALALTCYPLLWTVLIGFCIDKRIVHSMMGEGDLFNDMPYFTRLPQQKPPFSGSPVNRVSLRSSQHSSASSSFSNGFCSAQCGSQYDEREKRVAENMKKDGGLLNDAPNVPYLNLVRQQKLLSIGSPACRASLQSPEPSPSSSLFPSGFCSPEYGSQYWNELCLDSKSPHHDSYMINSRLVDELGLTQSFCGMSIRDDQNGSTKMKGFEIDSDGFGFGSVDGSLGGNVYNVKKYGSYGDFNNGVFDNDGFQSSPQGVSWSTYDDLNYTFNGLQSGFGKAAHDSMGASFAHNQSKDFCSGPGWYDNQSDHLFGRGKEQGESWSVWGTQSQNQSITGPYLDDPSSFPLHYKMDSNGGRVVLDSLGAPQSMNPILDLDVYHPAYRRSLMLQERIRATTNSGLSHSLMPVKCAGDADTFSCEDSFIVHGKGFNHASNKGREHLSSDKKNSFNETSVQNLRGNFIKQDSAILHGGSWENDQRLNYDNPLPMVQSINSLSEVQGNIYLMAQDQNGCRWLQRIFDEGTSQDVQIIFNEIIDHVVELMLKPFGNYVIQKFLDVCNEEQRLQVVFMVTEEQGQLVDICLNTYGTRAAQKLIETLKTRHQISLVVSSLKPGFLDLVKDQNGNHVIQRCLQCLSNEDNKFILDAAAKFCVEIATHRHGCCVMQRCITHSTGKHRDKLITEISKNSLLLAQDPFGNYVVQYIIELKSPSAIVNLLSQFKRHYVNLSTQKFSSHVVEKCLRHLDQSREQIVHELISVSRFEQLLQDPFANYVIQSALAVTKGPLLYLLVDAVRPHTTLRTNLFTSEVQATRECHQKWLLISWLEIGKFLHEVYFLMQI</sequence>
<dbReference type="InterPro" id="IPR016024">
    <property type="entry name" value="ARM-type_fold"/>
</dbReference>
<feature type="domain" description="PUM-HD" evidence="7">
    <location>
        <begin position="766"/>
        <end position="1108"/>
    </location>
</feature>
<evidence type="ECO:0000256" key="6">
    <source>
        <dbReference type="SAM" id="MobiDB-lite"/>
    </source>
</evidence>
<feature type="compositionally biased region" description="Basic residues" evidence="6">
    <location>
        <begin position="1"/>
        <end position="11"/>
    </location>
</feature>
<dbReference type="Pfam" id="PF13266">
    <property type="entry name" value="DUF4057"/>
    <property type="match status" value="1"/>
</dbReference>
<feature type="repeat" description="Pumilio" evidence="5">
    <location>
        <begin position="936"/>
        <end position="971"/>
    </location>
</feature>
<evidence type="ECO:0000313" key="8">
    <source>
        <dbReference type="EMBL" id="OAY23310.1"/>
    </source>
</evidence>
<feature type="compositionally biased region" description="Polar residues" evidence="6">
    <location>
        <begin position="12"/>
        <end position="22"/>
    </location>
</feature>
<name>A0A2C9U2Q7_MANES</name>
<dbReference type="SMART" id="SM00025">
    <property type="entry name" value="Pumilio"/>
    <property type="match status" value="8"/>
</dbReference>
<dbReference type="EMBL" id="CM004404">
    <property type="protein sequence ID" value="OAY23310.1"/>
    <property type="molecule type" value="Genomic_DNA"/>
</dbReference>
<feature type="region of interest" description="Disordered" evidence="6">
    <location>
        <begin position="1"/>
        <end position="108"/>
    </location>
</feature>
<dbReference type="InterPro" id="IPR025131">
    <property type="entry name" value="DUF4057"/>
</dbReference>
<dbReference type="PANTHER" id="PTHR31132">
    <property type="entry name" value="N-LYSINE METHYLTRANSFERASE"/>
    <property type="match status" value="1"/>
</dbReference>
<accession>A0A2C9U2Q7</accession>
<dbReference type="PROSITE" id="PS50302">
    <property type="entry name" value="PUM"/>
    <property type="match status" value="7"/>
</dbReference>
<dbReference type="AlphaFoldDB" id="A0A2C9U2Q7"/>
<dbReference type="FunFam" id="1.25.10.10:FF:000237">
    <property type="entry name" value="Pumilio homolog 9"/>
    <property type="match status" value="1"/>
</dbReference>
<dbReference type="STRING" id="3983.A0A2C9U2Q7"/>
<dbReference type="PANTHER" id="PTHR31132:SF13">
    <property type="entry name" value="N-LYSINE METHYLTRANSFERASE"/>
    <property type="match status" value="1"/>
</dbReference>
<keyword evidence="3" id="KW-0694">RNA-binding</keyword>
<dbReference type="PROSITE" id="PS50303">
    <property type="entry name" value="PUM_HD"/>
    <property type="match status" value="1"/>
</dbReference>
<feature type="repeat" description="Pumilio" evidence="5">
    <location>
        <begin position="900"/>
        <end position="935"/>
    </location>
</feature>
<evidence type="ECO:0000256" key="2">
    <source>
        <dbReference type="ARBA" id="ARBA00022845"/>
    </source>
</evidence>
<dbReference type="GO" id="GO:0005737">
    <property type="term" value="C:cytoplasm"/>
    <property type="evidence" value="ECO:0000318"/>
    <property type="project" value="GO_Central"/>
</dbReference>
<gene>
    <name evidence="8" type="ORF">MANES_18G068100</name>
</gene>
<dbReference type="InterPro" id="IPR033712">
    <property type="entry name" value="Pumilio_RNA-bd"/>
</dbReference>
<reference evidence="8" key="1">
    <citation type="submission" date="2016-02" db="EMBL/GenBank/DDBJ databases">
        <title>WGS assembly of Manihot esculenta.</title>
        <authorList>
            <person name="Bredeson J.V."/>
            <person name="Prochnik S.E."/>
            <person name="Lyons J.B."/>
            <person name="Schmutz J."/>
            <person name="Grimwood J."/>
            <person name="Vrebalov J."/>
            <person name="Bart R.S."/>
            <person name="Amuge T."/>
            <person name="Ferguson M.E."/>
            <person name="Green R."/>
            <person name="Putnam N."/>
            <person name="Stites J."/>
            <person name="Rounsley S."/>
            <person name="Rokhsar D.S."/>
        </authorList>
    </citation>
    <scope>NUCLEOTIDE SEQUENCE [LARGE SCALE GENOMIC DNA]</scope>
    <source>
        <tissue evidence="8">Leaf</tissue>
    </source>
</reference>
<dbReference type="GO" id="GO:0003729">
    <property type="term" value="F:mRNA binding"/>
    <property type="evidence" value="ECO:0000318"/>
    <property type="project" value="GO_Central"/>
</dbReference>
<feature type="repeat" description="Pumilio" evidence="5">
    <location>
        <begin position="824"/>
        <end position="860"/>
    </location>
</feature>
<dbReference type="InterPro" id="IPR011989">
    <property type="entry name" value="ARM-like"/>
</dbReference>
<organism evidence="8">
    <name type="scientific">Manihot esculenta</name>
    <name type="common">Cassava</name>
    <name type="synonym">Jatropha manihot</name>
    <dbReference type="NCBI Taxonomy" id="3983"/>
    <lineage>
        <taxon>Eukaryota</taxon>
        <taxon>Viridiplantae</taxon>
        <taxon>Streptophyta</taxon>
        <taxon>Embryophyta</taxon>
        <taxon>Tracheophyta</taxon>
        <taxon>Spermatophyta</taxon>
        <taxon>Magnoliopsida</taxon>
        <taxon>eudicotyledons</taxon>
        <taxon>Gunneridae</taxon>
        <taxon>Pentapetalae</taxon>
        <taxon>rosids</taxon>
        <taxon>fabids</taxon>
        <taxon>Malpighiales</taxon>
        <taxon>Euphorbiaceae</taxon>
        <taxon>Crotonoideae</taxon>
        <taxon>Manihoteae</taxon>
        <taxon>Manihot</taxon>
    </lineage>
</organism>
<keyword evidence="1" id="KW-0677">Repeat</keyword>
<dbReference type="CDD" id="cd07920">
    <property type="entry name" value="Pumilio"/>
    <property type="match status" value="1"/>
</dbReference>